<reference evidence="2" key="1">
    <citation type="journal article" date="2022" name="bioRxiv">
        <title>Sequencing and chromosome-scale assembly of the giantPleurodeles waltlgenome.</title>
        <authorList>
            <person name="Brown T."/>
            <person name="Elewa A."/>
            <person name="Iarovenko S."/>
            <person name="Subramanian E."/>
            <person name="Araus A.J."/>
            <person name="Petzold A."/>
            <person name="Susuki M."/>
            <person name="Suzuki K.-i.T."/>
            <person name="Hayashi T."/>
            <person name="Toyoda A."/>
            <person name="Oliveira C."/>
            <person name="Osipova E."/>
            <person name="Leigh N.D."/>
            <person name="Simon A."/>
            <person name="Yun M.H."/>
        </authorList>
    </citation>
    <scope>NUCLEOTIDE SEQUENCE</scope>
    <source>
        <strain evidence="2">20211129_DDA</strain>
        <tissue evidence="2">Liver</tissue>
    </source>
</reference>
<proteinExistence type="predicted"/>
<name>A0AAV7S801_PLEWA</name>
<keyword evidence="3" id="KW-1185">Reference proteome</keyword>
<accession>A0AAV7S801</accession>
<comment type="caution">
    <text evidence="2">The sequence shown here is derived from an EMBL/GenBank/DDBJ whole genome shotgun (WGS) entry which is preliminary data.</text>
</comment>
<dbReference type="AlphaFoldDB" id="A0AAV7S801"/>
<evidence type="ECO:0000256" key="1">
    <source>
        <dbReference type="SAM" id="MobiDB-lite"/>
    </source>
</evidence>
<sequence>MPNNHNRPPRRTSATPERRGRCRGSSCRPQRQGATKNDVVLRDGVVKTDSTESETTYDVTPTHPNKVLNGACTTNKPVISTLGGEDQGPGN</sequence>
<evidence type="ECO:0000313" key="3">
    <source>
        <dbReference type="Proteomes" id="UP001066276"/>
    </source>
</evidence>
<dbReference type="EMBL" id="JANPWB010000008">
    <property type="protein sequence ID" value="KAJ1159709.1"/>
    <property type="molecule type" value="Genomic_DNA"/>
</dbReference>
<organism evidence="2 3">
    <name type="scientific">Pleurodeles waltl</name>
    <name type="common">Iberian ribbed newt</name>
    <dbReference type="NCBI Taxonomy" id="8319"/>
    <lineage>
        <taxon>Eukaryota</taxon>
        <taxon>Metazoa</taxon>
        <taxon>Chordata</taxon>
        <taxon>Craniata</taxon>
        <taxon>Vertebrata</taxon>
        <taxon>Euteleostomi</taxon>
        <taxon>Amphibia</taxon>
        <taxon>Batrachia</taxon>
        <taxon>Caudata</taxon>
        <taxon>Salamandroidea</taxon>
        <taxon>Salamandridae</taxon>
        <taxon>Pleurodelinae</taxon>
        <taxon>Pleurodeles</taxon>
    </lineage>
</organism>
<dbReference type="Proteomes" id="UP001066276">
    <property type="component" value="Chromosome 4_2"/>
</dbReference>
<evidence type="ECO:0000313" key="2">
    <source>
        <dbReference type="EMBL" id="KAJ1159709.1"/>
    </source>
</evidence>
<feature type="region of interest" description="Disordered" evidence="1">
    <location>
        <begin position="68"/>
        <end position="91"/>
    </location>
</feature>
<feature type="region of interest" description="Disordered" evidence="1">
    <location>
        <begin position="1"/>
        <end position="36"/>
    </location>
</feature>
<gene>
    <name evidence="2" type="ORF">NDU88_000214</name>
</gene>
<protein>
    <submittedName>
        <fullName evidence="2">Uncharacterized protein</fullName>
    </submittedName>
</protein>
<feature type="compositionally biased region" description="Low complexity" evidence="1">
    <location>
        <begin position="23"/>
        <end position="32"/>
    </location>
</feature>